<keyword evidence="3 6" id="KW-1133">Transmembrane helix</keyword>
<proteinExistence type="predicted"/>
<feature type="transmembrane region" description="Helical" evidence="6">
    <location>
        <begin position="497"/>
        <end position="517"/>
    </location>
</feature>
<evidence type="ECO:0000256" key="3">
    <source>
        <dbReference type="ARBA" id="ARBA00022989"/>
    </source>
</evidence>
<feature type="transmembrane region" description="Helical" evidence="6">
    <location>
        <begin position="468"/>
        <end position="490"/>
    </location>
</feature>
<feature type="compositionally biased region" description="Polar residues" evidence="5">
    <location>
        <begin position="221"/>
        <end position="235"/>
    </location>
</feature>
<feature type="transmembrane region" description="Helical" evidence="6">
    <location>
        <begin position="408"/>
        <end position="427"/>
    </location>
</feature>
<evidence type="ECO:0000256" key="4">
    <source>
        <dbReference type="ARBA" id="ARBA00023136"/>
    </source>
</evidence>
<evidence type="ECO:0008006" key="9">
    <source>
        <dbReference type="Google" id="ProtNLM"/>
    </source>
</evidence>
<keyword evidence="8" id="KW-1185">Reference proteome</keyword>
<dbReference type="Pfam" id="PF04172">
    <property type="entry name" value="LrgB"/>
    <property type="match status" value="1"/>
</dbReference>
<organism evidence="7 8">
    <name type="scientific">Colletotrichum orchidophilum</name>
    <dbReference type="NCBI Taxonomy" id="1209926"/>
    <lineage>
        <taxon>Eukaryota</taxon>
        <taxon>Fungi</taxon>
        <taxon>Dikarya</taxon>
        <taxon>Ascomycota</taxon>
        <taxon>Pezizomycotina</taxon>
        <taxon>Sordariomycetes</taxon>
        <taxon>Hypocreomycetidae</taxon>
        <taxon>Glomerellales</taxon>
        <taxon>Glomerellaceae</taxon>
        <taxon>Colletotrichum</taxon>
    </lineage>
</organism>
<feature type="transmembrane region" description="Helical" evidence="6">
    <location>
        <begin position="376"/>
        <end position="396"/>
    </location>
</feature>
<evidence type="ECO:0000256" key="6">
    <source>
        <dbReference type="SAM" id="Phobius"/>
    </source>
</evidence>
<dbReference type="GeneID" id="34555728"/>
<dbReference type="GO" id="GO:0016020">
    <property type="term" value="C:membrane"/>
    <property type="evidence" value="ECO:0007669"/>
    <property type="project" value="UniProtKB-SubCell"/>
</dbReference>
<dbReference type="AlphaFoldDB" id="A0A1G4BKK9"/>
<feature type="transmembrane region" description="Helical" evidence="6">
    <location>
        <begin position="137"/>
        <end position="156"/>
    </location>
</feature>
<dbReference type="PANTHER" id="PTHR30249:SF0">
    <property type="entry name" value="PLASTIDAL GLYCOLATE_GLYCERATE TRANSLOCATOR 1, CHLOROPLASTIC"/>
    <property type="match status" value="1"/>
</dbReference>
<evidence type="ECO:0000256" key="1">
    <source>
        <dbReference type="ARBA" id="ARBA00004141"/>
    </source>
</evidence>
<feature type="transmembrane region" description="Helical" evidence="6">
    <location>
        <begin position="67"/>
        <end position="90"/>
    </location>
</feature>
<feature type="region of interest" description="Disordered" evidence="5">
    <location>
        <begin position="176"/>
        <end position="258"/>
    </location>
</feature>
<dbReference type="Proteomes" id="UP000176998">
    <property type="component" value="Unassembled WGS sequence"/>
</dbReference>
<protein>
    <recommendedName>
        <fullName evidence="9">LrgB-like family protein</fullName>
    </recommendedName>
</protein>
<feature type="transmembrane region" description="Helical" evidence="6">
    <location>
        <begin position="523"/>
        <end position="544"/>
    </location>
</feature>
<feature type="transmembrane region" description="Helical" evidence="6">
    <location>
        <begin position="299"/>
        <end position="316"/>
    </location>
</feature>
<keyword evidence="2 6" id="KW-0812">Transmembrane</keyword>
<evidence type="ECO:0000256" key="2">
    <source>
        <dbReference type="ARBA" id="ARBA00022692"/>
    </source>
</evidence>
<feature type="compositionally biased region" description="Low complexity" evidence="5">
    <location>
        <begin position="244"/>
        <end position="254"/>
    </location>
</feature>
<feature type="transmembrane region" description="Helical" evidence="6">
    <location>
        <begin position="40"/>
        <end position="61"/>
    </location>
</feature>
<feature type="transmembrane region" description="Helical" evidence="6">
    <location>
        <begin position="111"/>
        <end position="131"/>
    </location>
</feature>
<reference evidence="7 8" key="1">
    <citation type="submission" date="2016-09" db="EMBL/GenBank/DDBJ databases">
        <authorList>
            <person name="Capua I."/>
            <person name="De Benedictis P."/>
            <person name="Joannis T."/>
            <person name="Lombin L.H."/>
            <person name="Cattoli G."/>
        </authorList>
    </citation>
    <scope>NUCLEOTIDE SEQUENCE [LARGE SCALE GENOMIC DNA]</scope>
    <source>
        <strain evidence="7 8">IMI 309357</strain>
    </source>
</reference>
<feature type="compositionally biased region" description="Polar residues" evidence="5">
    <location>
        <begin position="196"/>
        <end position="213"/>
    </location>
</feature>
<sequence>MTTANKRPRSEPQWLKACVDVLQAIKLAASQSAPKLLNSWLYVPSGIMVMLAACFGVSVFFDAVGVSFPASVACLILLFFGLLLSELVLGNHKTRAIVAVIDVPAGWSLRWINIFFTPSFIMLPLSPSIGIKEVMKIIAVFIIGFIMMMALAAYLTRGLQLLLGSSKRAITERAEEMGNETDEIPLADTPPRSDSVPGSRTISAAPSSLSLNTLAPPPPSQNASHTFLPSANSPDRPTETGGDLPSSPSTPSLPRQEPVPMPRSQLWAAWICGHLNWVIYAFIFAFVGIPLYYATGYAMPLHLSLILLVYFAAMSVPANWRQYLHPVLLTSLLSVLGIWALAAVRGTGLFETLRSFRTGANYTYLWLHASNASGRLPGAGDIFSTVLDASIVSLALPMYQYRRELKQNFVAIVLPNILMSIGCLFSYPKICYAIGISAERSLAFASRSLTLALALPATENLGGDLNTVAAVAIMSGIVGVLVGQRMLAWLRVPEDDYITRGVTLGANSSAIATALLLRTDPRAAALSSLSMSLFGTITVLFTSIPPIASVIKSLVT</sequence>
<dbReference type="InterPro" id="IPR007300">
    <property type="entry name" value="CidB/LrgB"/>
</dbReference>
<feature type="transmembrane region" description="Helical" evidence="6">
    <location>
        <begin position="266"/>
        <end position="293"/>
    </location>
</feature>
<comment type="caution">
    <text evidence="7">The sequence shown here is derived from an EMBL/GenBank/DDBJ whole genome shotgun (WGS) entry which is preliminary data.</text>
</comment>
<feature type="transmembrane region" description="Helical" evidence="6">
    <location>
        <begin position="323"/>
        <end position="344"/>
    </location>
</feature>
<evidence type="ECO:0000256" key="5">
    <source>
        <dbReference type="SAM" id="MobiDB-lite"/>
    </source>
</evidence>
<dbReference type="OrthoDB" id="2502820at2759"/>
<evidence type="ECO:0000313" key="7">
    <source>
        <dbReference type="EMBL" id="OHF01989.1"/>
    </source>
</evidence>
<keyword evidence="4 6" id="KW-0472">Membrane</keyword>
<dbReference type="EMBL" id="MJBS01000015">
    <property type="protein sequence ID" value="OHF01989.1"/>
    <property type="molecule type" value="Genomic_DNA"/>
</dbReference>
<evidence type="ECO:0000313" key="8">
    <source>
        <dbReference type="Proteomes" id="UP000176998"/>
    </source>
</evidence>
<gene>
    <name evidence="7" type="ORF">CORC01_02568</name>
</gene>
<dbReference type="RefSeq" id="XP_022479131.1">
    <property type="nucleotide sequence ID" value="XM_022614218.1"/>
</dbReference>
<comment type="subcellular location">
    <subcellularLocation>
        <location evidence="1">Membrane</location>
        <topology evidence="1">Multi-pass membrane protein</topology>
    </subcellularLocation>
</comment>
<accession>A0A1G4BKK9</accession>
<name>A0A1G4BKK9_9PEZI</name>
<dbReference type="PANTHER" id="PTHR30249">
    <property type="entry name" value="PUTATIVE SEROTONIN TRANSPORTER"/>
    <property type="match status" value="1"/>
</dbReference>